<gene>
    <name evidence="2" type="ORF">IAC10_07520</name>
</gene>
<feature type="compositionally biased region" description="Basic and acidic residues" evidence="1">
    <location>
        <begin position="17"/>
        <end position="43"/>
    </location>
</feature>
<reference evidence="2" key="2">
    <citation type="journal article" date="2021" name="PeerJ">
        <title>Extensive microbial diversity within the chicken gut microbiome revealed by metagenomics and culture.</title>
        <authorList>
            <person name="Gilroy R."/>
            <person name="Ravi A."/>
            <person name="Getino M."/>
            <person name="Pursley I."/>
            <person name="Horton D.L."/>
            <person name="Alikhan N.F."/>
            <person name="Baker D."/>
            <person name="Gharbi K."/>
            <person name="Hall N."/>
            <person name="Watson M."/>
            <person name="Adriaenssens E.M."/>
            <person name="Foster-Nyarko E."/>
            <person name="Jarju S."/>
            <person name="Secka A."/>
            <person name="Antonio M."/>
            <person name="Oren A."/>
            <person name="Chaudhuri R.R."/>
            <person name="La Ragione R."/>
            <person name="Hildebrand F."/>
            <person name="Pallen M.J."/>
        </authorList>
    </citation>
    <scope>NUCLEOTIDE SEQUENCE</scope>
    <source>
        <strain evidence="2">6276</strain>
    </source>
</reference>
<evidence type="ECO:0000313" key="2">
    <source>
        <dbReference type="EMBL" id="HIS36463.1"/>
    </source>
</evidence>
<dbReference type="AlphaFoldDB" id="A0A9D1EYY1"/>
<proteinExistence type="predicted"/>
<evidence type="ECO:0000313" key="3">
    <source>
        <dbReference type="Proteomes" id="UP000823928"/>
    </source>
</evidence>
<organism evidence="2 3">
    <name type="scientific">Candidatus Scatousia excrementigallinarum</name>
    <dbReference type="NCBI Taxonomy" id="2840935"/>
    <lineage>
        <taxon>Bacteria</taxon>
        <taxon>Candidatus Scatousia</taxon>
    </lineage>
</organism>
<protein>
    <submittedName>
        <fullName evidence="2">Uncharacterized protein</fullName>
    </submittedName>
</protein>
<accession>A0A9D1EYY1</accession>
<dbReference type="Proteomes" id="UP000823928">
    <property type="component" value="Unassembled WGS sequence"/>
</dbReference>
<comment type="caution">
    <text evidence="2">The sequence shown here is derived from an EMBL/GenBank/DDBJ whole genome shotgun (WGS) entry which is preliminary data.</text>
</comment>
<reference evidence="2" key="1">
    <citation type="submission" date="2020-10" db="EMBL/GenBank/DDBJ databases">
        <authorList>
            <person name="Gilroy R."/>
        </authorList>
    </citation>
    <scope>NUCLEOTIDE SEQUENCE</scope>
    <source>
        <strain evidence="2">6276</strain>
    </source>
</reference>
<dbReference type="EMBL" id="DVIU01000147">
    <property type="protein sequence ID" value="HIS36463.1"/>
    <property type="molecule type" value="Genomic_DNA"/>
</dbReference>
<sequence length="59" mass="6625">MASDIMVKLGLKKDSQIGEISRVKKDNTTNTEKAPDKLVRSPKQDTFTSSEKTENKDNQ</sequence>
<feature type="region of interest" description="Disordered" evidence="1">
    <location>
        <begin position="17"/>
        <end position="59"/>
    </location>
</feature>
<name>A0A9D1EYY1_9BACT</name>
<evidence type="ECO:0000256" key="1">
    <source>
        <dbReference type="SAM" id="MobiDB-lite"/>
    </source>
</evidence>